<evidence type="ECO:0000313" key="2">
    <source>
        <dbReference type="EMBL" id="VDK84904.1"/>
    </source>
</evidence>
<feature type="region of interest" description="Disordered" evidence="1">
    <location>
        <begin position="47"/>
        <end position="107"/>
    </location>
</feature>
<feature type="compositionally biased region" description="Polar residues" evidence="1">
    <location>
        <begin position="47"/>
        <end position="68"/>
    </location>
</feature>
<evidence type="ECO:0000313" key="3">
    <source>
        <dbReference type="EMBL" id="VDK84905.1"/>
    </source>
</evidence>
<protein>
    <submittedName>
        <fullName evidence="3">Uncharacterized protein</fullName>
    </submittedName>
</protein>
<dbReference type="STRING" id="42156.A0A3P6TU38"/>
<evidence type="ECO:0000256" key="1">
    <source>
        <dbReference type="SAM" id="MobiDB-lite"/>
    </source>
</evidence>
<accession>A0A3P6TU38</accession>
<feature type="compositionally biased region" description="Low complexity" evidence="1">
    <location>
        <begin position="84"/>
        <end position="97"/>
    </location>
</feature>
<keyword evidence="4" id="KW-1185">Reference proteome</keyword>
<organism evidence="3 4">
    <name type="scientific">Litomosoides sigmodontis</name>
    <name type="common">Filarial nematode worm</name>
    <dbReference type="NCBI Taxonomy" id="42156"/>
    <lineage>
        <taxon>Eukaryota</taxon>
        <taxon>Metazoa</taxon>
        <taxon>Ecdysozoa</taxon>
        <taxon>Nematoda</taxon>
        <taxon>Chromadorea</taxon>
        <taxon>Rhabditida</taxon>
        <taxon>Spirurina</taxon>
        <taxon>Spiruromorpha</taxon>
        <taxon>Filarioidea</taxon>
        <taxon>Onchocercidae</taxon>
        <taxon>Litomosoides</taxon>
    </lineage>
</organism>
<dbReference type="AlphaFoldDB" id="A0A3P6TU38"/>
<proteinExistence type="predicted"/>
<sequence>MRGVVGAGWSYLALSRINVPRAASCSGPPLPSQTRAALVKLMQRTNTPQSYPSHHVQQSCTPSSNQPVSGKLDNHPIEHNIVLPTVSTTTATTPSTTENDHELISNS</sequence>
<feature type="compositionally biased region" description="Basic and acidic residues" evidence="1">
    <location>
        <begin position="98"/>
        <end position="107"/>
    </location>
</feature>
<name>A0A3P6TU38_LITSI</name>
<evidence type="ECO:0000313" key="4">
    <source>
        <dbReference type="Proteomes" id="UP000277928"/>
    </source>
</evidence>
<dbReference type="EMBL" id="UYRX01000645">
    <property type="protein sequence ID" value="VDK84905.1"/>
    <property type="molecule type" value="Genomic_DNA"/>
</dbReference>
<dbReference type="OrthoDB" id="5850339at2759"/>
<dbReference type="Proteomes" id="UP000277928">
    <property type="component" value="Unassembled WGS sequence"/>
</dbReference>
<gene>
    <name evidence="2" type="ORF">NLS_LOCUS6861</name>
    <name evidence="3" type="ORF">NLS_LOCUS6862</name>
</gene>
<dbReference type="EMBL" id="UYRX01000645">
    <property type="protein sequence ID" value="VDK84904.1"/>
    <property type="molecule type" value="Genomic_DNA"/>
</dbReference>
<reference evidence="3 4" key="1">
    <citation type="submission" date="2018-08" db="EMBL/GenBank/DDBJ databases">
        <authorList>
            <person name="Laetsch R D."/>
            <person name="Stevens L."/>
            <person name="Kumar S."/>
            <person name="Blaxter L. M."/>
        </authorList>
    </citation>
    <scope>NUCLEOTIDE SEQUENCE [LARGE SCALE GENOMIC DNA]</scope>
</reference>